<name>A0A1T5D3B0_9HYPH</name>
<accession>A0A1T5D3B0</accession>
<proteinExistence type="predicted"/>
<feature type="compositionally biased region" description="Acidic residues" evidence="1">
    <location>
        <begin position="9"/>
        <end position="29"/>
    </location>
</feature>
<evidence type="ECO:0000256" key="1">
    <source>
        <dbReference type="SAM" id="MobiDB-lite"/>
    </source>
</evidence>
<dbReference type="Proteomes" id="UP000190130">
    <property type="component" value="Unassembled WGS sequence"/>
</dbReference>
<organism evidence="2 3">
    <name type="scientific">Bosea thiooxidans</name>
    <dbReference type="NCBI Taxonomy" id="53254"/>
    <lineage>
        <taxon>Bacteria</taxon>
        <taxon>Pseudomonadati</taxon>
        <taxon>Pseudomonadota</taxon>
        <taxon>Alphaproteobacteria</taxon>
        <taxon>Hyphomicrobiales</taxon>
        <taxon>Boseaceae</taxon>
        <taxon>Bosea</taxon>
    </lineage>
</organism>
<reference evidence="2 3" key="1">
    <citation type="submission" date="2017-02" db="EMBL/GenBank/DDBJ databases">
        <authorList>
            <person name="Peterson S.W."/>
        </authorList>
    </citation>
    <scope>NUCLEOTIDE SEQUENCE [LARGE SCALE GENOMIC DNA]</scope>
    <source>
        <strain evidence="2 3">DSM 9653</strain>
    </source>
</reference>
<feature type="region of interest" description="Disordered" evidence="1">
    <location>
        <begin position="1"/>
        <end position="42"/>
    </location>
</feature>
<dbReference type="AlphaFoldDB" id="A0A1T5D3B0"/>
<protein>
    <submittedName>
        <fullName evidence="2">Uncharacterized protein</fullName>
    </submittedName>
</protein>
<evidence type="ECO:0000313" key="2">
    <source>
        <dbReference type="EMBL" id="SKB66182.1"/>
    </source>
</evidence>
<dbReference type="RefSeq" id="WP_280174379.1">
    <property type="nucleotide sequence ID" value="NZ_FUYX01000004.1"/>
</dbReference>
<evidence type="ECO:0000313" key="3">
    <source>
        <dbReference type="Proteomes" id="UP000190130"/>
    </source>
</evidence>
<feature type="compositionally biased region" description="Basic and acidic residues" evidence="1">
    <location>
        <begin position="32"/>
        <end position="42"/>
    </location>
</feature>
<gene>
    <name evidence="2" type="ORF">SAMN05660750_01697</name>
</gene>
<dbReference type="EMBL" id="FUYX01000004">
    <property type="protein sequence ID" value="SKB66182.1"/>
    <property type="molecule type" value="Genomic_DNA"/>
</dbReference>
<sequence length="42" mass="5026">MLDRHDSDGALETECEQAEDREERQDETETFSPREHQQGFWS</sequence>